<sequence length="53" mass="5516">MTRDSAVASVTARAWSPPSAGRPTRVRDASPGPGDAAENDPLPSGSRRRRGIT</sequence>
<feature type="region of interest" description="Disordered" evidence="1">
    <location>
        <begin position="1"/>
        <end position="53"/>
    </location>
</feature>
<proteinExistence type="predicted"/>
<keyword evidence="3" id="KW-1185">Reference proteome</keyword>
<dbReference type="Proteomes" id="UP000070188">
    <property type="component" value="Unassembled WGS sequence"/>
</dbReference>
<accession>A0A132MWD6</accession>
<evidence type="ECO:0000256" key="1">
    <source>
        <dbReference type="SAM" id="MobiDB-lite"/>
    </source>
</evidence>
<gene>
    <name evidence="2" type="ORF">LI90_3221</name>
</gene>
<dbReference type="AlphaFoldDB" id="A0A132MWD6"/>
<dbReference type="PATRIC" id="fig|1469144.10.peg.3468"/>
<organism evidence="2 3">
    <name type="scientific">Carbonactinospora thermoautotrophica</name>
    <dbReference type="NCBI Taxonomy" id="1469144"/>
    <lineage>
        <taxon>Bacteria</taxon>
        <taxon>Bacillati</taxon>
        <taxon>Actinomycetota</taxon>
        <taxon>Actinomycetes</taxon>
        <taxon>Kitasatosporales</taxon>
        <taxon>Carbonactinosporaceae</taxon>
        <taxon>Carbonactinospora</taxon>
    </lineage>
</organism>
<evidence type="ECO:0000313" key="3">
    <source>
        <dbReference type="Proteomes" id="UP000070188"/>
    </source>
</evidence>
<comment type="caution">
    <text evidence="2">The sequence shown here is derived from an EMBL/GenBank/DDBJ whole genome shotgun (WGS) entry which is preliminary data.</text>
</comment>
<dbReference type="EMBL" id="LAXD01000001">
    <property type="protein sequence ID" value="KWX02179.1"/>
    <property type="molecule type" value="Genomic_DNA"/>
</dbReference>
<protein>
    <submittedName>
        <fullName evidence="2">Uncharacterized protein</fullName>
    </submittedName>
</protein>
<evidence type="ECO:0000313" key="2">
    <source>
        <dbReference type="EMBL" id="KWX02179.1"/>
    </source>
</evidence>
<reference evidence="3" key="1">
    <citation type="submission" date="2015-04" db="EMBL/GenBank/DDBJ databases">
        <title>Physiological reanalysis, assessment of diazotrophy, and genome sequences of multiple isolates of Streptomyces thermoautotrophicus.</title>
        <authorList>
            <person name="MacKellar D.C."/>
            <person name="Lieber L."/>
            <person name="Norman J."/>
            <person name="Bolger A."/>
            <person name="Tobin C."/>
            <person name="Murray J.W."/>
            <person name="Chang R."/>
            <person name="Ford T."/>
            <person name="Nguyen P.Q."/>
            <person name="Woodward J."/>
            <person name="Permingeat H."/>
            <person name="Joshi N.S."/>
            <person name="Silver P.A."/>
            <person name="Usadel B."/>
            <person name="Rutherford A.W."/>
            <person name="Friesen M."/>
            <person name="Prell J."/>
        </authorList>
    </citation>
    <scope>NUCLEOTIDE SEQUENCE [LARGE SCALE GENOMIC DNA]</scope>
    <source>
        <strain evidence="3">H1</strain>
    </source>
</reference>
<name>A0A132MWD6_9ACTN</name>